<dbReference type="InterPro" id="IPR011043">
    <property type="entry name" value="Gal_Oxase/kelch_b-propeller"/>
</dbReference>
<dbReference type="Proteomes" id="UP001302367">
    <property type="component" value="Chromosome 2"/>
</dbReference>
<evidence type="ECO:0000256" key="1">
    <source>
        <dbReference type="ARBA" id="ARBA00022729"/>
    </source>
</evidence>
<evidence type="ECO:0000259" key="2">
    <source>
        <dbReference type="Pfam" id="PF07250"/>
    </source>
</evidence>
<accession>A0A2G5HZZ5</accession>
<reference evidence="5 7" key="2">
    <citation type="submission" date="2023-09" db="EMBL/GenBank/DDBJ databases">
        <title>Complete-Gapless Cercospora beticola genome.</title>
        <authorList>
            <person name="Wyatt N.A."/>
            <person name="Spanner R.E."/>
            <person name="Bolton M.D."/>
        </authorList>
    </citation>
    <scope>NUCLEOTIDE SEQUENCE [LARGE SCALE GENOMIC DNA]</scope>
    <source>
        <strain evidence="5">Cb09-40</strain>
    </source>
</reference>
<dbReference type="OrthoDB" id="2019572at2759"/>
<feature type="domain" description="Galactose oxidase-like Early set" evidence="3">
    <location>
        <begin position="357"/>
        <end position="457"/>
    </location>
</feature>
<proteinExistence type="predicted"/>
<dbReference type="Gene3D" id="2.130.10.80">
    <property type="entry name" value="Galactose oxidase/kelch, beta-propeller"/>
    <property type="match status" value="1"/>
</dbReference>
<gene>
    <name evidence="4" type="ORF">CB0940_06332</name>
    <name evidence="5" type="ORF">RHO25_003570</name>
</gene>
<dbReference type="InterPro" id="IPR015202">
    <property type="entry name" value="GO-like_E_set"/>
</dbReference>
<name>A0A2G5HZZ5_CERBT</name>
<dbReference type="InterPro" id="IPR037293">
    <property type="entry name" value="Gal_Oxidase_central_sf"/>
</dbReference>
<keyword evidence="1" id="KW-0732">Signal</keyword>
<keyword evidence="7" id="KW-1185">Reference proteome</keyword>
<dbReference type="Pfam" id="PF07250">
    <property type="entry name" value="Glyoxal_oxid_N"/>
    <property type="match status" value="1"/>
</dbReference>
<dbReference type="SUPFAM" id="SSF50965">
    <property type="entry name" value="Galactose oxidase, central domain"/>
    <property type="match status" value="1"/>
</dbReference>
<dbReference type="SUPFAM" id="SSF81296">
    <property type="entry name" value="E set domains"/>
    <property type="match status" value="1"/>
</dbReference>
<dbReference type="Pfam" id="PF09118">
    <property type="entry name" value="GO-like_E_set"/>
    <property type="match status" value="1"/>
</dbReference>
<evidence type="ECO:0000313" key="6">
    <source>
        <dbReference type="Proteomes" id="UP000230605"/>
    </source>
</evidence>
<evidence type="ECO:0000313" key="4">
    <source>
        <dbReference type="EMBL" id="PIA98098.1"/>
    </source>
</evidence>
<dbReference type="InterPro" id="IPR013783">
    <property type="entry name" value="Ig-like_fold"/>
</dbReference>
<dbReference type="SMART" id="SM00612">
    <property type="entry name" value="Kelch"/>
    <property type="match status" value="2"/>
</dbReference>
<sequence>MHGLGQYGQTFSAYYDPKTGTVTERLVSNTNHDMFCPGISSAFDGSVVVTGGSSTKKVSVHTVGSGGGFVVAPELAIPRGYQSQVTLSDGRLFTIGGSWIRVTNNQPGSGQVGGKTGEVYDFNTKKWTVLPGCPTAPLETNDKEGLYRSDNHAWLFSWKNGSVFQAGPSKAMNWFYTNSQGSFASAGTRDNTDAMCGVFQMYDATTGSIFTAGGAPDYDQSPGINNANVITINQASGQANVRKLRGMNHPRAFANAVTLPIGQVLILGGQTYARTFTDNDAVTVPELWDPVTNNFTDLADSRIPRTYHSAAALLPDGTVFSGGGGLCDFCGSANHLDGQIFTPPYLLKADGVTLAKRPNITSIQPSVLKVGGEMTITVSSSSGSGTNGIRVALLRLGSSTHSTDTDSRRVPLSGGTSVGAGATRYRLPSDPGVLLPGYYYVFALANGVPSQASIVRVTP</sequence>
<dbReference type="InterPro" id="IPR006652">
    <property type="entry name" value="Kelch_1"/>
</dbReference>
<dbReference type="InterPro" id="IPR009880">
    <property type="entry name" value="Glyoxal_oxidase_N"/>
</dbReference>
<dbReference type="AlphaFoldDB" id="A0A2G5HZZ5"/>
<organism evidence="4 6">
    <name type="scientific">Cercospora beticola</name>
    <name type="common">Sugarbeet leaf spot fungus</name>
    <dbReference type="NCBI Taxonomy" id="122368"/>
    <lineage>
        <taxon>Eukaryota</taxon>
        <taxon>Fungi</taxon>
        <taxon>Dikarya</taxon>
        <taxon>Ascomycota</taxon>
        <taxon>Pezizomycotina</taxon>
        <taxon>Dothideomycetes</taxon>
        <taxon>Dothideomycetidae</taxon>
        <taxon>Mycosphaerellales</taxon>
        <taxon>Mycosphaerellaceae</taxon>
        <taxon>Cercospora</taxon>
    </lineage>
</organism>
<protein>
    <submittedName>
        <fullName evidence="4">Galactose oxidase</fullName>
    </submittedName>
</protein>
<evidence type="ECO:0000259" key="3">
    <source>
        <dbReference type="Pfam" id="PF09118"/>
    </source>
</evidence>
<dbReference type="PANTHER" id="PTHR32208:SF56">
    <property type="entry name" value="GALACTOSE OXIDASE-RELATED"/>
    <property type="match status" value="1"/>
</dbReference>
<dbReference type="Gene3D" id="2.60.40.10">
    <property type="entry name" value="Immunoglobulins"/>
    <property type="match status" value="1"/>
</dbReference>
<dbReference type="PANTHER" id="PTHR32208">
    <property type="entry name" value="SECRETED PROTEIN-RELATED"/>
    <property type="match status" value="1"/>
</dbReference>
<dbReference type="Proteomes" id="UP000230605">
    <property type="component" value="Chromosome 2"/>
</dbReference>
<dbReference type="EMBL" id="LKMD01000102">
    <property type="protein sequence ID" value="PIA98098.1"/>
    <property type="molecule type" value="Genomic_DNA"/>
</dbReference>
<evidence type="ECO:0000313" key="5">
    <source>
        <dbReference type="EMBL" id="WPA98957.1"/>
    </source>
</evidence>
<evidence type="ECO:0000313" key="7">
    <source>
        <dbReference type="Proteomes" id="UP001302367"/>
    </source>
</evidence>
<dbReference type="CDD" id="cd02851">
    <property type="entry name" value="E_set_GO_C"/>
    <property type="match status" value="1"/>
</dbReference>
<feature type="domain" description="Glyoxal oxidase N-terminal" evidence="2">
    <location>
        <begin position="240"/>
        <end position="324"/>
    </location>
</feature>
<dbReference type="InterPro" id="IPR014756">
    <property type="entry name" value="Ig_E-set"/>
</dbReference>
<dbReference type="EMBL" id="CP134185">
    <property type="protein sequence ID" value="WPA98957.1"/>
    <property type="molecule type" value="Genomic_DNA"/>
</dbReference>
<reference evidence="4 6" key="1">
    <citation type="submission" date="2015-10" db="EMBL/GenBank/DDBJ databases">
        <title>The cercosporin biosynthetic gene cluster was horizontally transferred to several fungal lineages and shown to be expanded in Cercospora beticola based on microsynteny with recipient genomes.</title>
        <authorList>
            <person name="De Jonge R."/>
            <person name="Ebert M.K."/>
            <person name="Suttle J.C."/>
            <person name="Jurick Ii W.M."/>
            <person name="Secor G.A."/>
            <person name="Thomma B.P."/>
            <person name="Van De Peer Y."/>
            <person name="Bolton M.D."/>
        </authorList>
    </citation>
    <scope>NUCLEOTIDE SEQUENCE [LARGE SCALE GENOMIC DNA]</scope>
    <source>
        <strain evidence="4 6">09-40</strain>
    </source>
</reference>